<name>A0ACC2IAT8_9PEZI</name>
<keyword evidence="2" id="KW-1185">Reference proteome</keyword>
<protein>
    <submittedName>
        <fullName evidence="1">Uncharacterized protein</fullName>
    </submittedName>
</protein>
<proteinExistence type="predicted"/>
<gene>
    <name evidence="1" type="ORF">ONZ43_g5433</name>
</gene>
<evidence type="ECO:0000313" key="2">
    <source>
        <dbReference type="Proteomes" id="UP001153334"/>
    </source>
</evidence>
<organism evidence="1 2">
    <name type="scientific">Nemania bipapillata</name>
    <dbReference type="NCBI Taxonomy" id="110536"/>
    <lineage>
        <taxon>Eukaryota</taxon>
        <taxon>Fungi</taxon>
        <taxon>Dikarya</taxon>
        <taxon>Ascomycota</taxon>
        <taxon>Pezizomycotina</taxon>
        <taxon>Sordariomycetes</taxon>
        <taxon>Xylariomycetidae</taxon>
        <taxon>Xylariales</taxon>
        <taxon>Xylariaceae</taxon>
        <taxon>Nemania</taxon>
    </lineage>
</organism>
<accession>A0ACC2IAT8</accession>
<reference evidence="1" key="1">
    <citation type="submission" date="2022-11" db="EMBL/GenBank/DDBJ databases">
        <title>Genome Sequence of Nemania bipapillata.</title>
        <authorList>
            <person name="Buettner E."/>
        </authorList>
    </citation>
    <scope>NUCLEOTIDE SEQUENCE</scope>
    <source>
        <strain evidence="1">CP14</strain>
    </source>
</reference>
<comment type="caution">
    <text evidence="1">The sequence shown here is derived from an EMBL/GenBank/DDBJ whole genome shotgun (WGS) entry which is preliminary data.</text>
</comment>
<sequence>MALLAITTPVSECASHAPMEIDQNFEYHVRDLGTRLVTLFPTHASIIRDIKNIPLRVRFPYHQPPPGTKLSVATVSVTILGLTPTLDENSVTVEVTNNAIITNFDIELLPNPESSDKLGAKSIGHDRESDDSDSDWSVGNKEDQYQLKNPKYKALVEKKRKLEEEQKVAEEAIRIAEERLVVLMEYKERIAAGNPGYPETSFADAMKTFETESARASRDITEQKYKILDLTTELLTVHRLKLHRYRRLTREYERIRDAKSEQKKNKMLKKNARLAENERLRRERELRFPAEVYAITISIDVNAASEDAQGTYNLTLKYATANASWSPTYDMALSTATNSGVLYFDASLTNLTSETWEGCNIVLSTPETNPTSHTDTIPTLQPWHVSVPSKKHISAIRGILFSEDEKLFPAKQAKDQDPFSSARSSRKLTFPDPSEDRATPRTGGLFDRALMESRKPFGTTRRIPQRTASISGKENIDPAVDDGSLLVGDDSPSHGRSPPDQQIALFRDEGNSNADDDASTVSSQQNADLGEHSLEELEFATTYSLAGKRSLAPSLRMSKHRVDRIHYADVLFTRTVVPKHKRTVFLRAEMRNDSNICLPKSVGGLTVDGRFIGRSTLPRWAPGVSLCRRLGIDPSIRVAYPKPEARHSSR</sequence>
<dbReference type="Proteomes" id="UP001153334">
    <property type="component" value="Unassembled WGS sequence"/>
</dbReference>
<dbReference type="EMBL" id="JAPESX010001679">
    <property type="protein sequence ID" value="KAJ8112258.1"/>
    <property type="molecule type" value="Genomic_DNA"/>
</dbReference>
<evidence type="ECO:0000313" key="1">
    <source>
        <dbReference type="EMBL" id="KAJ8112258.1"/>
    </source>
</evidence>